<dbReference type="PANTHER" id="PTHR33112:SF1">
    <property type="entry name" value="HETEROKARYON INCOMPATIBILITY DOMAIN-CONTAINING PROTEIN"/>
    <property type="match status" value="1"/>
</dbReference>
<feature type="domain" description="Heterokaryon incompatibility" evidence="1">
    <location>
        <begin position="2"/>
        <end position="98"/>
    </location>
</feature>
<dbReference type="PANTHER" id="PTHR33112">
    <property type="entry name" value="DOMAIN PROTEIN, PUTATIVE-RELATED"/>
    <property type="match status" value="1"/>
</dbReference>
<dbReference type="AlphaFoldDB" id="A0A2J6QU84"/>
<dbReference type="InterPro" id="IPR010730">
    <property type="entry name" value="HET"/>
</dbReference>
<accession>A0A2J6QU84</accession>
<dbReference type="EMBL" id="KZ613971">
    <property type="protein sequence ID" value="PMD29823.1"/>
    <property type="molecule type" value="Genomic_DNA"/>
</dbReference>
<sequence>MLKFQYLWVDRYCIDQLDEEDKYHRIQQMGIIYANAVATIIAAAGDDPEYGLPGVNGTLRKLQPQVRIRGHLLASTLPHPNVSVNRSTWNTRAWTFQESIPSKRRILFTDDQVLFECNSMHCTESQSSILEELHDKYDKSRFKVDALCSALKWKTPTLDPSHIIHFLAEFSKKELSYPADAINAMRGIFQMFSKSAIPVYHLEGVPLLPVKPYGSLKKYSFFKGLSWYHQESWKLPSRVFVLVLGRVGWMLRR</sequence>
<gene>
    <name evidence="2" type="ORF">L207DRAFT_520691</name>
</gene>
<organism evidence="2 3">
    <name type="scientific">Hyaloscypha variabilis (strain UAMH 11265 / GT02V1 / F)</name>
    <name type="common">Meliniomyces variabilis</name>
    <dbReference type="NCBI Taxonomy" id="1149755"/>
    <lineage>
        <taxon>Eukaryota</taxon>
        <taxon>Fungi</taxon>
        <taxon>Dikarya</taxon>
        <taxon>Ascomycota</taxon>
        <taxon>Pezizomycotina</taxon>
        <taxon>Leotiomycetes</taxon>
        <taxon>Helotiales</taxon>
        <taxon>Hyaloscyphaceae</taxon>
        <taxon>Hyaloscypha</taxon>
        <taxon>Hyaloscypha variabilis</taxon>
    </lineage>
</organism>
<proteinExistence type="predicted"/>
<dbReference type="OrthoDB" id="5428863at2759"/>
<name>A0A2J6QU84_HYAVF</name>
<evidence type="ECO:0000313" key="3">
    <source>
        <dbReference type="Proteomes" id="UP000235786"/>
    </source>
</evidence>
<reference evidence="2 3" key="1">
    <citation type="submission" date="2016-04" db="EMBL/GenBank/DDBJ databases">
        <title>A degradative enzymes factory behind the ericoid mycorrhizal symbiosis.</title>
        <authorList>
            <consortium name="DOE Joint Genome Institute"/>
            <person name="Martino E."/>
            <person name="Morin E."/>
            <person name="Grelet G."/>
            <person name="Kuo A."/>
            <person name="Kohler A."/>
            <person name="Daghino S."/>
            <person name="Barry K."/>
            <person name="Choi C."/>
            <person name="Cichocki N."/>
            <person name="Clum A."/>
            <person name="Copeland A."/>
            <person name="Hainaut M."/>
            <person name="Haridas S."/>
            <person name="Labutti K."/>
            <person name="Lindquist E."/>
            <person name="Lipzen A."/>
            <person name="Khouja H.-R."/>
            <person name="Murat C."/>
            <person name="Ohm R."/>
            <person name="Olson A."/>
            <person name="Spatafora J."/>
            <person name="Veneault-Fourrey C."/>
            <person name="Henrissat B."/>
            <person name="Grigoriev I."/>
            <person name="Martin F."/>
            <person name="Perotto S."/>
        </authorList>
    </citation>
    <scope>NUCLEOTIDE SEQUENCE [LARGE SCALE GENOMIC DNA]</scope>
    <source>
        <strain evidence="2 3">F</strain>
    </source>
</reference>
<dbReference type="Pfam" id="PF06985">
    <property type="entry name" value="HET"/>
    <property type="match status" value="1"/>
</dbReference>
<protein>
    <recommendedName>
        <fullName evidence="1">Heterokaryon incompatibility domain-containing protein</fullName>
    </recommendedName>
</protein>
<keyword evidence="3" id="KW-1185">Reference proteome</keyword>
<evidence type="ECO:0000259" key="1">
    <source>
        <dbReference type="Pfam" id="PF06985"/>
    </source>
</evidence>
<dbReference type="Proteomes" id="UP000235786">
    <property type="component" value="Unassembled WGS sequence"/>
</dbReference>
<evidence type="ECO:0000313" key="2">
    <source>
        <dbReference type="EMBL" id="PMD29823.1"/>
    </source>
</evidence>
<dbReference type="STRING" id="1149755.A0A2J6QU84"/>